<comment type="caution">
    <text evidence="1">The sequence shown here is derived from an EMBL/GenBank/DDBJ whole genome shotgun (WGS) entry which is preliminary data.</text>
</comment>
<dbReference type="AlphaFoldDB" id="A0A7W7HVH0"/>
<keyword evidence="2" id="KW-1185">Reference proteome</keyword>
<organism evidence="1 2">
    <name type="scientific">Actinoplanes digitatis</name>
    <dbReference type="NCBI Taxonomy" id="1868"/>
    <lineage>
        <taxon>Bacteria</taxon>
        <taxon>Bacillati</taxon>
        <taxon>Actinomycetota</taxon>
        <taxon>Actinomycetes</taxon>
        <taxon>Micromonosporales</taxon>
        <taxon>Micromonosporaceae</taxon>
        <taxon>Actinoplanes</taxon>
    </lineage>
</organism>
<protein>
    <submittedName>
        <fullName evidence="1">Uncharacterized protein</fullName>
    </submittedName>
</protein>
<accession>A0A7W7HVH0</accession>
<dbReference type="RefSeq" id="WP_184991968.1">
    <property type="nucleotide sequence ID" value="NZ_BOMK01000001.1"/>
</dbReference>
<evidence type="ECO:0000313" key="1">
    <source>
        <dbReference type="EMBL" id="MBB4761520.1"/>
    </source>
</evidence>
<name>A0A7W7HVH0_9ACTN</name>
<dbReference type="EMBL" id="JACHNH010000001">
    <property type="protein sequence ID" value="MBB4761520.1"/>
    <property type="molecule type" value="Genomic_DNA"/>
</dbReference>
<proteinExistence type="predicted"/>
<gene>
    <name evidence="1" type="ORF">BJ971_002076</name>
</gene>
<dbReference type="Proteomes" id="UP000578112">
    <property type="component" value="Unassembled WGS sequence"/>
</dbReference>
<sequence>MAVDDPSFSVRVAGVAELVRMHSEARVDGSSATWSSEVALASQVAADTKAILIPTIRNGGPATRPETWRCHVWFVDRDLEPTVSMLDVRRDTFLALRELTDRVQLNKVVRLLVDGYRLSALS</sequence>
<evidence type="ECO:0000313" key="2">
    <source>
        <dbReference type="Proteomes" id="UP000578112"/>
    </source>
</evidence>
<reference evidence="1 2" key="1">
    <citation type="submission" date="2020-08" db="EMBL/GenBank/DDBJ databases">
        <title>Sequencing the genomes of 1000 actinobacteria strains.</title>
        <authorList>
            <person name="Klenk H.-P."/>
        </authorList>
    </citation>
    <scope>NUCLEOTIDE SEQUENCE [LARGE SCALE GENOMIC DNA]</scope>
    <source>
        <strain evidence="1 2">DSM 43149</strain>
    </source>
</reference>